<dbReference type="GO" id="GO:0043020">
    <property type="term" value="C:NADPH oxidase complex"/>
    <property type="evidence" value="ECO:0007669"/>
    <property type="project" value="TreeGrafter"/>
</dbReference>
<gene>
    <name evidence="3" type="ORF">AX774_g4932</name>
</gene>
<name>A0A1R1PKU8_ZANCU</name>
<dbReference type="SUPFAM" id="SSF63380">
    <property type="entry name" value="Riboflavin synthase domain-like"/>
    <property type="match status" value="1"/>
</dbReference>
<evidence type="ECO:0000313" key="3">
    <source>
        <dbReference type="EMBL" id="OMH81608.1"/>
    </source>
</evidence>
<evidence type="ECO:0000313" key="4">
    <source>
        <dbReference type="Proteomes" id="UP000188320"/>
    </source>
</evidence>
<dbReference type="InterPro" id="IPR013112">
    <property type="entry name" value="FAD-bd_8"/>
</dbReference>
<organism evidence="3 4">
    <name type="scientific">Zancudomyces culisetae</name>
    <name type="common">Gut fungus</name>
    <name type="synonym">Smittium culisetae</name>
    <dbReference type="NCBI Taxonomy" id="1213189"/>
    <lineage>
        <taxon>Eukaryota</taxon>
        <taxon>Fungi</taxon>
        <taxon>Fungi incertae sedis</taxon>
        <taxon>Zoopagomycota</taxon>
        <taxon>Kickxellomycotina</taxon>
        <taxon>Harpellomycetes</taxon>
        <taxon>Harpellales</taxon>
        <taxon>Legeriomycetaceae</taxon>
        <taxon>Zancudomyces</taxon>
    </lineage>
</organism>
<dbReference type="InterPro" id="IPR017938">
    <property type="entry name" value="Riboflavin_synthase-like_b-brl"/>
</dbReference>
<dbReference type="InterPro" id="IPR017927">
    <property type="entry name" value="FAD-bd_FR_type"/>
</dbReference>
<dbReference type="Gene3D" id="2.40.30.10">
    <property type="entry name" value="Translation factors"/>
    <property type="match status" value="1"/>
</dbReference>
<dbReference type="PANTHER" id="PTHR11972">
    <property type="entry name" value="NADPH OXIDASE"/>
    <property type="match status" value="1"/>
</dbReference>
<dbReference type="Proteomes" id="UP000188320">
    <property type="component" value="Unassembled WGS sequence"/>
</dbReference>
<accession>A0A1R1PKU8</accession>
<reference evidence="4" key="1">
    <citation type="submission" date="2017-01" db="EMBL/GenBank/DDBJ databases">
        <authorList>
            <person name="Wang Y."/>
            <person name="White M."/>
            <person name="Kvist S."/>
            <person name="Moncalvo J.-M."/>
        </authorList>
    </citation>
    <scope>NUCLEOTIDE SEQUENCE [LARGE SCALE GENOMIC DNA]</scope>
    <source>
        <strain evidence="4">COL-18-3</strain>
    </source>
</reference>
<feature type="domain" description="FAD-binding FR-type" evidence="2">
    <location>
        <begin position="1"/>
        <end position="116"/>
    </location>
</feature>
<proteinExistence type="predicted"/>
<dbReference type="EMBL" id="LSSK01000859">
    <property type="protein sequence ID" value="OMH81608.1"/>
    <property type="molecule type" value="Genomic_DNA"/>
</dbReference>
<dbReference type="InterPro" id="IPR050369">
    <property type="entry name" value="RBOH/FRE"/>
</dbReference>
<dbReference type="OrthoDB" id="167398at2759"/>
<sequence>MTKVQRSNQEPISAKDWTASTYEIKVKPTESIKRMLTYGQYVHINCPEISKYEWHPFDIANIKGDEYLNIYIKKDGKWTQQLYNLLFDSGASTNSSLGEQGRVEVTDKELESFSDEVDLSLRITGCYESIYKYVFENQVVVLAATGTGVATNASIIRYFLANPEEECCMI</sequence>
<dbReference type="GO" id="GO:0016175">
    <property type="term" value="F:superoxide-generating NAD(P)H oxidase activity"/>
    <property type="evidence" value="ECO:0007669"/>
    <property type="project" value="TreeGrafter"/>
</dbReference>
<dbReference type="PROSITE" id="PS51384">
    <property type="entry name" value="FAD_FR"/>
    <property type="match status" value="1"/>
</dbReference>
<keyword evidence="1" id="KW-0560">Oxidoreductase</keyword>
<keyword evidence="4" id="KW-1185">Reference proteome</keyword>
<dbReference type="AlphaFoldDB" id="A0A1R1PKU8"/>
<protein>
    <submittedName>
        <fullName evidence="3">Putative respiratory burst oxidase-like protein</fullName>
    </submittedName>
</protein>
<comment type="caution">
    <text evidence="3">The sequence shown here is derived from an EMBL/GenBank/DDBJ whole genome shotgun (WGS) entry which is preliminary data.</text>
</comment>
<dbReference type="Pfam" id="PF08022">
    <property type="entry name" value="FAD_binding_8"/>
    <property type="match status" value="1"/>
</dbReference>
<dbReference type="GO" id="GO:0042554">
    <property type="term" value="P:superoxide anion generation"/>
    <property type="evidence" value="ECO:0007669"/>
    <property type="project" value="TreeGrafter"/>
</dbReference>
<evidence type="ECO:0000259" key="2">
    <source>
        <dbReference type="PROSITE" id="PS51384"/>
    </source>
</evidence>
<dbReference type="PANTHER" id="PTHR11972:SF153">
    <property type="entry name" value="SUPEROXIDE-GENERATING NADPH OXIDASE HEAVY CHAIN SUBUNIT A"/>
    <property type="match status" value="1"/>
</dbReference>
<dbReference type="GO" id="GO:0006952">
    <property type="term" value="P:defense response"/>
    <property type="evidence" value="ECO:0007669"/>
    <property type="project" value="TreeGrafter"/>
</dbReference>
<evidence type="ECO:0000256" key="1">
    <source>
        <dbReference type="ARBA" id="ARBA00023002"/>
    </source>
</evidence>